<evidence type="ECO:0000256" key="2">
    <source>
        <dbReference type="ARBA" id="ARBA00004304"/>
    </source>
</evidence>
<keyword evidence="6 9" id="KW-1133">Transmembrane helix</keyword>
<protein>
    <recommendedName>
        <fullName evidence="9">Cytochrome c oxidase assembly factor 3</fullName>
    </recommendedName>
</protein>
<organism evidence="11 12">
    <name type="scientific">Jaminaea rosea</name>
    <dbReference type="NCBI Taxonomy" id="1569628"/>
    <lineage>
        <taxon>Eukaryota</taxon>
        <taxon>Fungi</taxon>
        <taxon>Dikarya</taxon>
        <taxon>Basidiomycota</taxon>
        <taxon>Ustilaginomycotina</taxon>
        <taxon>Exobasidiomycetes</taxon>
        <taxon>Microstromatales</taxon>
        <taxon>Microstromatales incertae sedis</taxon>
        <taxon>Jaminaea</taxon>
    </lineage>
</organism>
<dbReference type="GO" id="GO:0033617">
    <property type="term" value="P:mitochondrial respiratory chain complex IV assembly"/>
    <property type="evidence" value="ECO:0007669"/>
    <property type="project" value="UniProtKB-UniRule"/>
</dbReference>
<proteinExistence type="inferred from homology"/>
<name>A0A316UVP6_9BASI</name>
<evidence type="ECO:0000313" key="11">
    <source>
        <dbReference type="EMBL" id="PWN29370.1"/>
    </source>
</evidence>
<evidence type="ECO:0000313" key="12">
    <source>
        <dbReference type="Proteomes" id="UP000245884"/>
    </source>
</evidence>
<dbReference type="GeneID" id="37025983"/>
<dbReference type="RefSeq" id="XP_025363982.1">
    <property type="nucleotide sequence ID" value="XM_025504160.1"/>
</dbReference>
<accession>A0A316UVP6</accession>
<feature type="domain" description="Cytochrome c oxidase assembly factor 3 mitochondrial coiled-coil" evidence="10">
    <location>
        <begin position="13"/>
        <end position="54"/>
    </location>
</feature>
<dbReference type="PANTHER" id="PTHR15642">
    <property type="entry name" value="CYTOCHROME C OXIDASE ASSEMBLY FACTOR 3, MITOCHONDRIAL"/>
    <property type="match status" value="1"/>
</dbReference>
<dbReference type="OrthoDB" id="10018333at2759"/>
<comment type="similarity">
    <text evidence="3 9">Belongs to the COA3 family.</text>
</comment>
<evidence type="ECO:0000256" key="1">
    <source>
        <dbReference type="ARBA" id="ARBA00003064"/>
    </source>
</evidence>
<evidence type="ECO:0000256" key="4">
    <source>
        <dbReference type="ARBA" id="ARBA00011351"/>
    </source>
</evidence>
<gene>
    <name evidence="11" type="ORF">BDZ90DRAFT_213194</name>
</gene>
<dbReference type="InterPro" id="IPR018628">
    <property type="entry name" value="Coa3_CC"/>
</dbReference>
<keyword evidence="8 9" id="KW-0472">Membrane</keyword>
<evidence type="ECO:0000256" key="6">
    <source>
        <dbReference type="ARBA" id="ARBA00022989"/>
    </source>
</evidence>
<feature type="non-terminal residue" evidence="11">
    <location>
        <position position="59"/>
    </location>
</feature>
<dbReference type="InterPro" id="IPR041752">
    <property type="entry name" value="Coa3"/>
</dbReference>
<dbReference type="GO" id="GO:0005743">
    <property type="term" value="C:mitochondrial inner membrane"/>
    <property type="evidence" value="ECO:0007669"/>
    <property type="project" value="UniProtKB-UniRule"/>
</dbReference>
<evidence type="ECO:0000256" key="3">
    <source>
        <dbReference type="ARBA" id="ARBA00007035"/>
    </source>
</evidence>
<dbReference type="Pfam" id="PF09813">
    <property type="entry name" value="Coa3_cc"/>
    <property type="match status" value="1"/>
</dbReference>
<keyword evidence="5 9" id="KW-0812">Transmembrane</keyword>
<feature type="non-terminal residue" evidence="11">
    <location>
        <position position="1"/>
    </location>
</feature>
<keyword evidence="7 9" id="KW-0496">Mitochondrion</keyword>
<evidence type="ECO:0000256" key="7">
    <source>
        <dbReference type="ARBA" id="ARBA00023128"/>
    </source>
</evidence>
<comment type="function">
    <text evidence="1 9">Required for assembly of cytochrome c oxidase (complex IV).</text>
</comment>
<reference evidence="11 12" key="1">
    <citation type="journal article" date="2018" name="Mol. Biol. Evol.">
        <title>Broad Genomic Sampling Reveals a Smut Pathogenic Ancestry of the Fungal Clade Ustilaginomycotina.</title>
        <authorList>
            <person name="Kijpornyongpan T."/>
            <person name="Mondo S.J."/>
            <person name="Barry K."/>
            <person name="Sandor L."/>
            <person name="Lee J."/>
            <person name="Lipzen A."/>
            <person name="Pangilinan J."/>
            <person name="LaButti K."/>
            <person name="Hainaut M."/>
            <person name="Henrissat B."/>
            <person name="Grigoriev I.V."/>
            <person name="Spatafora J.W."/>
            <person name="Aime M.C."/>
        </authorList>
    </citation>
    <scope>NUCLEOTIDE SEQUENCE [LARGE SCALE GENOMIC DNA]</scope>
    <source>
        <strain evidence="11 12">MCA 5214</strain>
    </source>
</reference>
<dbReference type="PANTHER" id="PTHR15642:SF3">
    <property type="entry name" value="CYTOCHROME C OXIDASE ASSEMBLY FACTOR 3 HOMOLOG, MITOCHONDRIAL"/>
    <property type="match status" value="1"/>
</dbReference>
<dbReference type="Proteomes" id="UP000245884">
    <property type="component" value="Unassembled WGS sequence"/>
</dbReference>
<comment type="subcellular location">
    <subcellularLocation>
        <location evidence="2">Mitochondrion membrane</location>
        <topology evidence="2">Single-pass membrane protein</topology>
    </subcellularLocation>
</comment>
<feature type="transmembrane region" description="Helical" evidence="9">
    <location>
        <begin position="25"/>
        <end position="44"/>
    </location>
</feature>
<keyword evidence="9" id="KW-0999">Mitochondrion inner membrane</keyword>
<evidence type="ECO:0000259" key="10">
    <source>
        <dbReference type="Pfam" id="PF09813"/>
    </source>
</evidence>
<sequence>SSYHPGGFGVSEGLKRAREPYRMGNAVMGLGLVAFVGGVYWWSIHKVKQDDFSDLADVR</sequence>
<dbReference type="STRING" id="1569628.A0A316UVP6"/>
<comment type="subunit">
    <text evidence="4 9">Component of 250-400 kDa complexes called cytochrome oxidase assembly intermediates or COA complexes.</text>
</comment>
<keyword evidence="12" id="KW-1185">Reference proteome</keyword>
<dbReference type="EMBL" id="KZ819663">
    <property type="protein sequence ID" value="PWN29370.1"/>
    <property type="molecule type" value="Genomic_DNA"/>
</dbReference>
<dbReference type="AlphaFoldDB" id="A0A316UVP6"/>
<evidence type="ECO:0000256" key="9">
    <source>
        <dbReference type="RuleBase" id="RU367056"/>
    </source>
</evidence>
<evidence type="ECO:0000256" key="8">
    <source>
        <dbReference type="ARBA" id="ARBA00023136"/>
    </source>
</evidence>
<evidence type="ECO:0000256" key="5">
    <source>
        <dbReference type="ARBA" id="ARBA00022692"/>
    </source>
</evidence>